<evidence type="ECO:0008006" key="13">
    <source>
        <dbReference type="Google" id="ProtNLM"/>
    </source>
</evidence>
<dbReference type="InterPro" id="IPR001841">
    <property type="entry name" value="Znf_RING"/>
</dbReference>
<proteinExistence type="inferred from homology"/>
<comment type="similarity">
    <text evidence="2">Belongs to the JARID1 histone demethylase family.</text>
</comment>
<feature type="domain" description="RING-type" evidence="8">
    <location>
        <begin position="482"/>
        <end position="531"/>
    </location>
</feature>
<dbReference type="Pfam" id="PF08879">
    <property type="entry name" value="WRC"/>
    <property type="match status" value="1"/>
</dbReference>
<dbReference type="SMART" id="SM00558">
    <property type="entry name" value="JmjC"/>
    <property type="match status" value="1"/>
</dbReference>
<feature type="compositionally biased region" description="Basic and acidic residues" evidence="7">
    <location>
        <begin position="189"/>
        <end position="209"/>
    </location>
</feature>
<feature type="region of interest" description="Disordered" evidence="7">
    <location>
        <begin position="442"/>
        <end position="469"/>
    </location>
</feature>
<keyword evidence="3" id="KW-0479">Metal-binding</keyword>
<dbReference type="GO" id="GO:0000785">
    <property type="term" value="C:chromatin"/>
    <property type="evidence" value="ECO:0007669"/>
    <property type="project" value="TreeGrafter"/>
</dbReference>
<dbReference type="EMBL" id="CAMAPE010000048">
    <property type="protein sequence ID" value="CAH9106023.1"/>
    <property type="molecule type" value="Genomic_DNA"/>
</dbReference>
<dbReference type="GO" id="GO:0006357">
    <property type="term" value="P:regulation of transcription by RNA polymerase II"/>
    <property type="evidence" value="ECO:0007669"/>
    <property type="project" value="TreeGrafter"/>
</dbReference>
<organism evidence="11 12">
    <name type="scientific">Cuscuta europaea</name>
    <name type="common">European dodder</name>
    <dbReference type="NCBI Taxonomy" id="41803"/>
    <lineage>
        <taxon>Eukaryota</taxon>
        <taxon>Viridiplantae</taxon>
        <taxon>Streptophyta</taxon>
        <taxon>Embryophyta</taxon>
        <taxon>Tracheophyta</taxon>
        <taxon>Spermatophyta</taxon>
        <taxon>Magnoliopsida</taxon>
        <taxon>eudicotyledons</taxon>
        <taxon>Gunneridae</taxon>
        <taxon>Pentapetalae</taxon>
        <taxon>asterids</taxon>
        <taxon>lamiids</taxon>
        <taxon>Solanales</taxon>
        <taxon>Convolvulaceae</taxon>
        <taxon>Cuscuteae</taxon>
        <taxon>Cuscuta</taxon>
        <taxon>Cuscuta subgen. Cuscuta</taxon>
    </lineage>
</organism>
<dbReference type="GO" id="GO:0008270">
    <property type="term" value="F:zinc ion binding"/>
    <property type="evidence" value="ECO:0007669"/>
    <property type="project" value="UniProtKB-KW"/>
</dbReference>
<evidence type="ECO:0000256" key="2">
    <source>
        <dbReference type="ARBA" id="ARBA00006801"/>
    </source>
</evidence>
<evidence type="ECO:0000256" key="6">
    <source>
        <dbReference type="PROSITE-ProRule" id="PRU01002"/>
    </source>
</evidence>
<keyword evidence="5" id="KW-0862">Zinc</keyword>
<dbReference type="PANTHER" id="PTHR12549">
    <property type="entry name" value="JMJC DOMAIN-CONTAINING HISTONE DEMETHYLATION PROTEIN"/>
    <property type="match status" value="1"/>
</dbReference>
<dbReference type="InterPro" id="IPR014977">
    <property type="entry name" value="WRC_dom"/>
</dbReference>
<sequence>MGRANNGRRDGKSTTTEEEKNLRDKVAQWDSDQIIKALNMEVPEELRCTKSDGKTWRCNSYRIAGGKLCQKHYLQPYIRNFCRRKENGAHSPASAMSARATKISSESPAATKLRSPVLPVKRRRVRPAEESQQTSPDESMPKQKRGKMGNAESERGESEKNKKKIHNKGVEEETEEANFAKTLMAMKGQKTERSRKGLKRKGDGDKTVESSDDDHTESDEDKDGKCHMENKGSCKHKWLAGRKSIGRNTCDEVESAGNRFKRVNSEQNDDIEGSGRKRDSSPKREENQVLEKGKVGSEKEKLGKEKVVNKDVICGDSEDTESDELVKSANKSLSTVYLTKRTGKILQENEVVGMKLDMNDVIYQRRRKKTLIENGCKNDSKNEKDSAVNKGNVASGNIKSELVDMEISARSFEGLRKGRTALEKSANMGSKRDSLVKRKDMELRENKSSTSLKKSHEECGGVKPKVDDRRKHFSNDDPNDDCQMCHQCMKSDRRVVRCRNACRRRYCAACIRNWYPQMTEETVAEKCPYCRGSCNCKDCLSRHIDHEVYKGAPQNHDEKISRLKYLVHLLHPFLKKFNADQMAEKEIEANIQGVPLSEIEISVEPCHNDERVYCDNCSTSIVDLHRSCPLCSYDLCLICCCEIREGSFGRGDKEIVSDDQCSKLTEWRARENGEIPCPPKEKGGCGNHKLELKHFLAESWVSDKMKKVEKLAENISFSDELQIPKEQCPCFRDQNVNGAKNIRKSASRDSNDNYLYCPSASDIQDGDLNHFQRHWIMGEPVVVRDVLECTSGLSWEPMVMWRAFRKISIKDGTSDLTVTAIDCLDWCEVDINIHVFFKGYAEGRKHKNEWPEMLKLKDWPPSALFEERLPRHDAEFIRALPYKEYTHPRTGILNMASKLPTKMLKPDLGPKTYIAYGFAEELGCGDSVTKLHCDISDAVNVLMHTTEVHLAESQLSKIKRMKKEYDATDLEELFTVGRHKQGVEMENFQDALLLGVKADKADGTADEANCDMVIASEKEVVQDDVPLEVKIESDGADKANCLMVIASVKEVVQDDVPLEVKLEADDSAGALGVTIDNVSLESSLDGKSVHDEKESQLDVNDVIPSDINEHQDDELSSEEMANGVDTTDGGAVWDIFRRQDVKKLEDYLIKHQKEFRHMQCRQLEQVVHPIHDQCFYMNSYHKKKLKEEFGVEPWTFVQKLGEAVLIPAGCPHQVRNIKSCIKVAVDFVSPENVGECCRLTEEFRVLPHKHRAKEDKLEVRKMIVHAIGDAVAKLEDLHM</sequence>
<evidence type="ECO:0000259" key="8">
    <source>
        <dbReference type="PROSITE" id="PS50089"/>
    </source>
</evidence>
<dbReference type="GO" id="GO:0031490">
    <property type="term" value="F:chromatin DNA binding"/>
    <property type="evidence" value="ECO:0007669"/>
    <property type="project" value="TreeGrafter"/>
</dbReference>
<dbReference type="InterPro" id="IPR045109">
    <property type="entry name" value="LSDs-like"/>
</dbReference>
<feature type="compositionally biased region" description="Basic and acidic residues" evidence="7">
    <location>
        <begin position="222"/>
        <end position="232"/>
    </location>
</feature>
<comment type="subcellular location">
    <subcellularLocation>
        <location evidence="1">Nucleus</location>
    </subcellularLocation>
</comment>
<evidence type="ECO:0000256" key="7">
    <source>
        <dbReference type="SAM" id="MobiDB-lite"/>
    </source>
</evidence>
<evidence type="ECO:0000256" key="1">
    <source>
        <dbReference type="ARBA" id="ARBA00004123"/>
    </source>
</evidence>
<feature type="compositionally biased region" description="Basic and acidic residues" evidence="7">
    <location>
        <begin position="454"/>
        <end position="469"/>
    </location>
</feature>
<evidence type="ECO:0000256" key="3">
    <source>
        <dbReference type="ARBA" id="ARBA00022723"/>
    </source>
</evidence>
<dbReference type="PANTHER" id="PTHR12549:SF36">
    <property type="entry name" value="LYSINE-SPECIFIC DEMETHYLASE JMJ25-LIKE"/>
    <property type="match status" value="1"/>
</dbReference>
<dbReference type="Proteomes" id="UP001152484">
    <property type="component" value="Unassembled WGS sequence"/>
</dbReference>
<feature type="domain" description="JmjC" evidence="9">
    <location>
        <begin position="888"/>
        <end position="1244"/>
    </location>
</feature>
<evidence type="ECO:0000256" key="4">
    <source>
        <dbReference type="ARBA" id="ARBA00023242"/>
    </source>
</evidence>
<dbReference type="AlphaFoldDB" id="A0A9P0ZKG7"/>
<evidence type="ECO:0000313" key="12">
    <source>
        <dbReference type="Proteomes" id="UP001152484"/>
    </source>
</evidence>
<dbReference type="OrthoDB" id="1667110at2759"/>
<feature type="domain" description="WRC" evidence="10">
    <location>
        <begin position="42"/>
        <end position="87"/>
    </location>
</feature>
<dbReference type="CDD" id="cd02208">
    <property type="entry name" value="cupin_RmlC-like"/>
    <property type="match status" value="1"/>
</dbReference>
<dbReference type="FunFam" id="2.60.120.650:FF:000033">
    <property type="entry name" value="Transcription factor jumonji (JmjC) domain-containing protein"/>
    <property type="match status" value="1"/>
</dbReference>
<evidence type="ECO:0000259" key="10">
    <source>
        <dbReference type="PROSITE" id="PS51667"/>
    </source>
</evidence>
<feature type="region of interest" description="Disordered" evidence="7">
    <location>
        <begin position="88"/>
        <end position="241"/>
    </location>
</feature>
<protein>
    <recommendedName>
        <fullName evidence="13">Lysine-specific demethylase JMJ25-like</fullName>
    </recommendedName>
</protein>
<name>A0A9P0ZKG7_CUSEU</name>
<gene>
    <name evidence="11" type="ORF">CEURO_LOCUS17158</name>
</gene>
<dbReference type="GO" id="GO:0000118">
    <property type="term" value="C:histone deacetylase complex"/>
    <property type="evidence" value="ECO:0007669"/>
    <property type="project" value="TreeGrafter"/>
</dbReference>
<comment type="caution">
    <text evidence="11">The sequence shown here is derived from an EMBL/GenBank/DDBJ whole genome shotgun (WGS) entry which is preliminary data.</text>
</comment>
<dbReference type="SUPFAM" id="SSF51197">
    <property type="entry name" value="Clavaminate synthase-like"/>
    <property type="match status" value="1"/>
</dbReference>
<feature type="compositionally biased region" description="Acidic residues" evidence="7">
    <location>
        <begin position="210"/>
        <end position="221"/>
    </location>
</feature>
<comment type="caution">
    <text evidence="6">Lacks conserved residue(s) required for the propagation of feature annotation.</text>
</comment>
<evidence type="ECO:0000259" key="9">
    <source>
        <dbReference type="PROSITE" id="PS51184"/>
    </source>
</evidence>
<dbReference type="PROSITE" id="PS51184">
    <property type="entry name" value="JMJC"/>
    <property type="match status" value="1"/>
</dbReference>
<feature type="compositionally biased region" description="Basic and acidic residues" evidence="7">
    <location>
        <begin position="7"/>
        <end position="24"/>
    </location>
</feature>
<dbReference type="Pfam" id="PF02373">
    <property type="entry name" value="JmjC"/>
    <property type="match status" value="1"/>
</dbReference>
<accession>A0A9P0ZKG7</accession>
<dbReference type="GO" id="GO:0003712">
    <property type="term" value="F:transcription coregulator activity"/>
    <property type="evidence" value="ECO:0007669"/>
    <property type="project" value="TreeGrafter"/>
</dbReference>
<keyword evidence="5" id="KW-0863">Zinc-finger</keyword>
<feature type="compositionally biased region" description="Basic and acidic residues" evidence="7">
    <location>
        <begin position="273"/>
        <end position="298"/>
    </location>
</feature>
<keyword evidence="4" id="KW-0539">Nucleus</keyword>
<dbReference type="Gene3D" id="2.60.120.650">
    <property type="entry name" value="Cupin"/>
    <property type="match status" value="2"/>
</dbReference>
<feature type="region of interest" description="Disordered" evidence="7">
    <location>
        <begin position="1"/>
        <end position="24"/>
    </location>
</feature>
<reference evidence="11" key="1">
    <citation type="submission" date="2022-07" db="EMBL/GenBank/DDBJ databases">
        <authorList>
            <person name="Macas J."/>
            <person name="Novak P."/>
            <person name="Neumann P."/>
        </authorList>
    </citation>
    <scope>NUCLEOTIDE SEQUENCE</scope>
</reference>
<evidence type="ECO:0000313" key="11">
    <source>
        <dbReference type="EMBL" id="CAH9106023.1"/>
    </source>
</evidence>
<evidence type="ECO:0000256" key="5">
    <source>
        <dbReference type="PROSITE-ProRule" id="PRU00175"/>
    </source>
</evidence>
<feature type="region of interest" description="Disordered" evidence="7">
    <location>
        <begin position="261"/>
        <end position="298"/>
    </location>
</feature>
<dbReference type="PROSITE" id="PS51667">
    <property type="entry name" value="WRC"/>
    <property type="match status" value="1"/>
</dbReference>
<dbReference type="InterPro" id="IPR003347">
    <property type="entry name" value="JmjC_dom"/>
</dbReference>
<keyword evidence="12" id="KW-1185">Reference proteome</keyword>
<dbReference type="GO" id="GO:0032454">
    <property type="term" value="F:histone H3K9 demethylase activity"/>
    <property type="evidence" value="ECO:0007669"/>
    <property type="project" value="InterPro"/>
</dbReference>
<dbReference type="PROSITE" id="PS50089">
    <property type="entry name" value="ZF_RING_2"/>
    <property type="match status" value="1"/>
</dbReference>